<dbReference type="SUPFAM" id="SSF55781">
    <property type="entry name" value="GAF domain-like"/>
    <property type="match status" value="1"/>
</dbReference>
<dbReference type="InterPro" id="IPR050482">
    <property type="entry name" value="Sensor_HK_TwoCompSys"/>
</dbReference>
<evidence type="ECO:0000256" key="6">
    <source>
        <dbReference type="ARBA" id="ARBA00022989"/>
    </source>
</evidence>
<dbReference type="EMBL" id="JBANDC010000010">
    <property type="protein sequence ID" value="MEM4988767.1"/>
    <property type="molecule type" value="Genomic_DNA"/>
</dbReference>
<proteinExistence type="predicted"/>
<dbReference type="Proteomes" id="UP001495910">
    <property type="component" value="Unassembled WGS sequence"/>
</dbReference>
<dbReference type="GO" id="GO:0016301">
    <property type="term" value="F:kinase activity"/>
    <property type="evidence" value="ECO:0007669"/>
    <property type="project" value="UniProtKB-KW"/>
</dbReference>
<evidence type="ECO:0000313" key="11">
    <source>
        <dbReference type="EMBL" id="MEM4988767.1"/>
    </source>
</evidence>
<dbReference type="RefSeq" id="WP_254785083.1">
    <property type="nucleotide sequence ID" value="NZ_JBANDC010000010.1"/>
</dbReference>
<evidence type="ECO:0000256" key="5">
    <source>
        <dbReference type="ARBA" id="ARBA00022777"/>
    </source>
</evidence>
<keyword evidence="7" id="KW-0902">Two-component regulatory system</keyword>
<dbReference type="PANTHER" id="PTHR24421:SF37">
    <property type="entry name" value="SENSOR HISTIDINE KINASE NARS"/>
    <property type="match status" value="1"/>
</dbReference>
<feature type="transmembrane region" description="Helical" evidence="9">
    <location>
        <begin position="94"/>
        <end position="123"/>
    </location>
</feature>
<feature type="transmembrane region" description="Helical" evidence="9">
    <location>
        <begin position="38"/>
        <end position="57"/>
    </location>
</feature>
<name>A0ABU9PXM6_9BURK</name>
<evidence type="ECO:0000313" key="12">
    <source>
        <dbReference type="Proteomes" id="UP001495910"/>
    </source>
</evidence>
<dbReference type="CDD" id="cd16917">
    <property type="entry name" value="HATPase_UhpB-NarQ-NarX-like"/>
    <property type="match status" value="1"/>
</dbReference>
<dbReference type="InterPro" id="IPR036890">
    <property type="entry name" value="HATPase_C_sf"/>
</dbReference>
<dbReference type="Gene3D" id="3.30.450.40">
    <property type="match status" value="1"/>
</dbReference>
<protein>
    <submittedName>
        <fullName evidence="11">Histidine kinase</fullName>
    </submittedName>
</protein>
<accession>A0ABU9PXM6</accession>
<evidence type="ECO:0000256" key="9">
    <source>
        <dbReference type="SAM" id="Phobius"/>
    </source>
</evidence>
<evidence type="ECO:0000256" key="7">
    <source>
        <dbReference type="ARBA" id="ARBA00023012"/>
    </source>
</evidence>
<evidence type="ECO:0000256" key="3">
    <source>
        <dbReference type="ARBA" id="ARBA00022679"/>
    </source>
</evidence>
<keyword evidence="3" id="KW-0808">Transferase</keyword>
<keyword evidence="5 11" id="KW-0418">Kinase</keyword>
<organism evidence="11 12">
    <name type="scientific">Collimonas rhizosphaerae</name>
    <dbReference type="NCBI Taxonomy" id="3126357"/>
    <lineage>
        <taxon>Bacteria</taxon>
        <taxon>Pseudomonadati</taxon>
        <taxon>Pseudomonadota</taxon>
        <taxon>Betaproteobacteria</taxon>
        <taxon>Burkholderiales</taxon>
        <taxon>Oxalobacteraceae</taxon>
        <taxon>Collimonas</taxon>
    </lineage>
</organism>
<evidence type="ECO:0000256" key="4">
    <source>
        <dbReference type="ARBA" id="ARBA00022692"/>
    </source>
</evidence>
<dbReference type="Pfam" id="PF07730">
    <property type="entry name" value="HisKA_3"/>
    <property type="match status" value="1"/>
</dbReference>
<evidence type="ECO:0000256" key="8">
    <source>
        <dbReference type="ARBA" id="ARBA00023136"/>
    </source>
</evidence>
<gene>
    <name evidence="11" type="ORF">V8G57_15345</name>
</gene>
<evidence type="ECO:0000259" key="10">
    <source>
        <dbReference type="Pfam" id="PF07730"/>
    </source>
</evidence>
<evidence type="ECO:0000256" key="2">
    <source>
        <dbReference type="ARBA" id="ARBA00022475"/>
    </source>
</evidence>
<comment type="subcellular location">
    <subcellularLocation>
        <location evidence="1">Cell membrane</location>
        <topology evidence="1">Multi-pass membrane protein</topology>
    </subcellularLocation>
</comment>
<sequence>MFWRENTMGVYRLDKKNEIALSLATDAADAQMVSRMRLVLAVSGLLAIFIDPSGLSGVDRSTWLIFSGYVFHCIVLYIFALLNKSFSQSKLIHWMDVCWYALIVLFTGGISSFFSLFFFFAILTASFRWGFEEGARITIASAVLLAACGLTLEAQQDLPRLLLRTTFLLTFGYMSARWGESKLELKRRIALLRDVSRLSNPRFGVDHTITSVLKKTLVFFRGNSCILVTLDKDSATYSLRTIKEGDAEQSINAVEVRAEAASRLMVFSQDQIVAYSRPIGPAMFVLGGSQVYESASGKWTNREEQASQNMAELLETDSFISVPLSLRKGNGRIYVISRKNRFNKADALFLSHVAEQAFPVLDNIELLDRMASEAVSQERKKIALDIHDTAIQPYIGLKMGLSALRHKAAPDNPLIDDLDKLISMAAQVIGDLRRYAGTFKTASGKTEPIFLAILRQQAAQVREFYGIDIAVSMEGELNVSDRLTAEVLQVVREGLSNICKHTDAQRGLVKLQCADGWLKIQIENEGIGTQSIDFMPRSITERASALGGTAQVKQGVGGGTAVLIEIPV</sequence>
<keyword evidence="4 9" id="KW-0812">Transmembrane</keyword>
<keyword evidence="12" id="KW-1185">Reference proteome</keyword>
<dbReference type="InterPro" id="IPR011712">
    <property type="entry name" value="Sig_transdc_His_kin_sub3_dim/P"/>
</dbReference>
<dbReference type="PANTHER" id="PTHR24421">
    <property type="entry name" value="NITRATE/NITRITE SENSOR PROTEIN NARX-RELATED"/>
    <property type="match status" value="1"/>
</dbReference>
<dbReference type="Gene3D" id="1.20.5.1930">
    <property type="match status" value="1"/>
</dbReference>
<keyword evidence="6 9" id="KW-1133">Transmembrane helix</keyword>
<comment type="caution">
    <text evidence="11">The sequence shown here is derived from an EMBL/GenBank/DDBJ whole genome shotgun (WGS) entry which is preliminary data.</text>
</comment>
<dbReference type="SUPFAM" id="SSF55874">
    <property type="entry name" value="ATPase domain of HSP90 chaperone/DNA topoisomerase II/histidine kinase"/>
    <property type="match status" value="1"/>
</dbReference>
<feature type="domain" description="Signal transduction histidine kinase subgroup 3 dimerisation and phosphoacceptor" evidence="10">
    <location>
        <begin position="378"/>
        <end position="441"/>
    </location>
</feature>
<evidence type="ECO:0000256" key="1">
    <source>
        <dbReference type="ARBA" id="ARBA00004651"/>
    </source>
</evidence>
<dbReference type="InterPro" id="IPR029016">
    <property type="entry name" value="GAF-like_dom_sf"/>
</dbReference>
<keyword evidence="8 9" id="KW-0472">Membrane</keyword>
<keyword evidence="2" id="KW-1003">Cell membrane</keyword>
<dbReference type="Gene3D" id="3.30.565.10">
    <property type="entry name" value="Histidine kinase-like ATPase, C-terminal domain"/>
    <property type="match status" value="1"/>
</dbReference>
<feature type="transmembrane region" description="Helical" evidence="9">
    <location>
        <begin position="63"/>
        <end position="82"/>
    </location>
</feature>
<reference evidence="11 12" key="1">
    <citation type="submission" date="2024-02" db="EMBL/GenBank/DDBJ databases">
        <title>Draft genome sequence of Collimonas sp. strain H4R21, an effective mineral-weathering bacterial strain isolated from the beech rhizosphere.</title>
        <authorList>
            <person name="Morin E."/>
            <person name="Uroz S."/>
            <person name="Leveau J.H.J."/>
            <person name="Kumar R."/>
            <person name="Rey M.W."/>
            <person name="Pham J."/>
        </authorList>
    </citation>
    <scope>NUCLEOTIDE SEQUENCE [LARGE SCALE GENOMIC DNA]</scope>
    <source>
        <strain evidence="11 12">H4R21</strain>
    </source>
</reference>